<dbReference type="STRING" id="334426.A0A158PEM8"/>
<keyword evidence="2" id="KW-1185">Reference proteome</keyword>
<sequence length="82" mass="9263">MKAVLKSPVQVLTLNSRSMTNMYMRVEFTILAAERSAVNLLQGFPDGPVPMFVSDILREVAAHPEKKGWHQYTRVEFLSAVL</sequence>
<dbReference type="OrthoDB" id="2414662at2759"/>
<dbReference type="WBParaSite" id="ACOC_0000218501-mRNA-1">
    <property type="protein sequence ID" value="ACOC_0000218501-mRNA-1"/>
    <property type="gene ID" value="ACOC_0000218501"/>
</dbReference>
<name>A0A158PEM8_ANGCS</name>
<evidence type="ECO:0000313" key="1">
    <source>
        <dbReference type="EMBL" id="VDM53771.1"/>
    </source>
</evidence>
<gene>
    <name evidence="1" type="ORF">ACOC_LOCUS2186</name>
</gene>
<accession>A0A158PEM8</accession>
<reference evidence="3" key="1">
    <citation type="submission" date="2016-04" db="UniProtKB">
        <authorList>
            <consortium name="WormBaseParasite"/>
        </authorList>
    </citation>
    <scope>IDENTIFICATION</scope>
</reference>
<proteinExistence type="predicted"/>
<dbReference type="AlphaFoldDB" id="A0A158PEM8"/>
<dbReference type="Proteomes" id="UP000267027">
    <property type="component" value="Unassembled WGS sequence"/>
</dbReference>
<dbReference type="EMBL" id="UYYA01000405">
    <property type="protein sequence ID" value="VDM53771.1"/>
    <property type="molecule type" value="Genomic_DNA"/>
</dbReference>
<reference evidence="1 2" key="2">
    <citation type="submission" date="2018-11" db="EMBL/GenBank/DDBJ databases">
        <authorList>
            <consortium name="Pathogen Informatics"/>
        </authorList>
    </citation>
    <scope>NUCLEOTIDE SEQUENCE [LARGE SCALE GENOMIC DNA]</scope>
    <source>
        <strain evidence="1 2">Costa Rica</strain>
    </source>
</reference>
<evidence type="ECO:0000313" key="3">
    <source>
        <dbReference type="WBParaSite" id="ACOC_0000218501-mRNA-1"/>
    </source>
</evidence>
<evidence type="ECO:0000313" key="2">
    <source>
        <dbReference type="Proteomes" id="UP000267027"/>
    </source>
</evidence>
<organism evidence="3">
    <name type="scientific">Angiostrongylus costaricensis</name>
    <name type="common">Nematode worm</name>
    <dbReference type="NCBI Taxonomy" id="334426"/>
    <lineage>
        <taxon>Eukaryota</taxon>
        <taxon>Metazoa</taxon>
        <taxon>Ecdysozoa</taxon>
        <taxon>Nematoda</taxon>
        <taxon>Chromadorea</taxon>
        <taxon>Rhabditida</taxon>
        <taxon>Rhabditina</taxon>
        <taxon>Rhabditomorpha</taxon>
        <taxon>Strongyloidea</taxon>
        <taxon>Metastrongylidae</taxon>
        <taxon>Angiostrongylus</taxon>
    </lineage>
</organism>
<protein>
    <submittedName>
        <fullName evidence="3">DUF5753 domain-containing protein</fullName>
    </submittedName>
</protein>